<proteinExistence type="inferred from homology"/>
<dbReference type="SUPFAM" id="SSF56796">
    <property type="entry name" value="Dehydroquinate synthase-like"/>
    <property type="match status" value="1"/>
</dbReference>
<dbReference type="Pfam" id="PF25137">
    <property type="entry name" value="ADH_Fe_C"/>
    <property type="match status" value="1"/>
</dbReference>
<dbReference type="GeneID" id="92927959"/>
<dbReference type="AlphaFoldDB" id="A0A495VJB6"/>
<feature type="domain" description="Fe-containing alcohol dehydrogenase-like C-terminal" evidence="4">
    <location>
        <begin position="197"/>
        <end position="391"/>
    </location>
</feature>
<evidence type="ECO:0000313" key="6">
    <source>
        <dbReference type="Proteomes" id="UP000269493"/>
    </source>
</evidence>
<reference evidence="5 6" key="1">
    <citation type="submission" date="2018-10" db="EMBL/GenBank/DDBJ databases">
        <title>Genomic Encyclopedia of Archaeal and Bacterial Type Strains, Phase II (KMG-II): from individual species to whole genera.</title>
        <authorList>
            <person name="Goeker M."/>
        </authorList>
    </citation>
    <scope>NUCLEOTIDE SEQUENCE [LARGE SCALE GENOMIC DNA]</scope>
    <source>
        <strain evidence="5 6">NSB1</strain>
    </source>
</reference>
<feature type="domain" description="Alcohol dehydrogenase iron-type/glycerol dehydrogenase GldA" evidence="3">
    <location>
        <begin position="12"/>
        <end position="185"/>
    </location>
</feature>
<name>A0A495VJB6_9BACT</name>
<dbReference type="Gene3D" id="1.20.1090.10">
    <property type="entry name" value="Dehydroquinate synthase-like - alpha domain"/>
    <property type="match status" value="1"/>
</dbReference>
<evidence type="ECO:0000256" key="2">
    <source>
        <dbReference type="ARBA" id="ARBA00023002"/>
    </source>
</evidence>
<keyword evidence="2" id="KW-0560">Oxidoreductase</keyword>
<dbReference type="PANTHER" id="PTHR11496">
    <property type="entry name" value="ALCOHOL DEHYDROGENASE"/>
    <property type="match status" value="1"/>
</dbReference>
<dbReference type="GO" id="GO:0004022">
    <property type="term" value="F:alcohol dehydrogenase (NAD+) activity"/>
    <property type="evidence" value="ECO:0007669"/>
    <property type="project" value="TreeGrafter"/>
</dbReference>
<comment type="similarity">
    <text evidence="1">Belongs to the iron-containing alcohol dehydrogenase family.</text>
</comment>
<comment type="caution">
    <text evidence="5">The sequence shown here is derived from an EMBL/GenBank/DDBJ whole genome shotgun (WGS) entry which is preliminary data.</text>
</comment>
<protein>
    <submittedName>
        <fullName evidence="5">Alcohol dehydrogenase</fullName>
    </submittedName>
</protein>
<evidence type="ECO:0000259" key="4">
    <source>
        <dbReference type="Pfam" id="PF25137"/>
    </source>
</evidence>
<organism evidence="5 6">
    <name type="scientific">Coprobacter fastidiosus NSB1 = JCM 33896</name>
    <dbReference type="NCBI Taxonomy" id="1349822"/>
    <lineage>
        <taxon>Bacteria</taxon>
        <taxon>Pseudomonadati</taxon>
        <taxon>Bacteroidota</taxon>
        <taxon>Bacteroidia</taxon>
        <taxon>Bacteroidales</taxon>
        <taxon>Barnesiellaceae</taxon>
        <taxon>Coprobacter</taxon>
    </lineage>
</organism>
<dbReference type="PANTHER" id="PTHR11496:SF104">
    <property type="entry name" value="3-DEOXY-ALPHA-D-MANNO-OCTULOSONATE 8-OXIDASE"/>
    <property type="match status" value="1"/>
</dbReference>
<dbReference type="EMBL" id="RBXN01000011">
    <property type="protein sequence ID" value="RKT49406.1"/>
    <property type="molecule type" value="Genomic_DNA"/>
</dbReference>
<evidence type="ECO:0000313" key="5">
    <source>
        <dbReference type="EMBL" id="RKT49406.1"/>
    </source>
</evidence>
<dbReference type="Proteomes" id="UP000269493">
    <property type="component" value="Unassembled WGS sequence"/>
</dbReference>
<evidence type="ECO:0000259" key="3">
    <source>
        <dbReference type="Pfam" id="PF00465"/>
    </source>
</evidence>
<dbReference type="RefSeq" id="WP_022600936.1">
    <property type="nucleotide sequence ID" value="NZ_KI440790.1"/>
</dbReference>
<dbReference type="CDD" id="cd08185">
    <property type="entry name" value="Fe-ADH-like"/>
    <property type="match status" value="1"/>
</dbReference>
<keyword evidence="6" id="KW-1185">Reference proteome</keyword>
<dbReference type="Pfam" id="PF00465">
    <property type="entry name" value="Fe-ADH"/>
    <property type="match status" value="1"/>
</dbReference>
<evidence type="ECO:0000256" key="1">
    <source>
        <dbReference type="ARBA" id="ARBA00007358"/>
    </source>
</evidence>
<dbReference type="InterPro" id="IPR001670">
    <property type="entry name" value="ADH_Fe/GldA"/>
</dbReference>
<dbReference type="GO" id="GO:0046872">
    <property type="term" value="F:metal ion binding"/>
    <property type="evidence" value="ECO:0007669"/>
    <property type="project" value="InterPro"/>
</dbReference>
<sequence>MDTKMNFDMYVPTHTLFGAGMLNHLHSQKMPGKKALLVISNGKSTKINGYLKRTEEQLQKAGVEFTIFDQIEANPLKSTVMAGGNAARTNGCDFIVALGGGSVMDASKAIAVMATNDGDYWDYIPSGSGKGKIITNVPLPIIAITTTAGTGSETDPGCVITNETTHEKTGFVHPALFPVLAIVDPELMLSVPPKFSAYQGFDALFHSIEAYVSNGANLMSDMYALTAIENVSLNLPKTIKNGNDIEARTKVAFGNTLSGSVMCVGRCNSEHSLEHAMSAYHQELPHGAGLIMISKAYFTHLIKQHVCDDRFIKMAKVMGMKNATEPMDFIAALTKLQEDCGVADLKMSDYGITPDEFKKFAINAKDTMGFLFSCDRIPLSNEDCINIYAASYK</sequence>
<dbReference type="InterPro" id="IPR056798">
    <property type="entry name" value="ADH_Fe_C"/>
</dbReference>
<dbReference type="FunFam" id="3.40.50.1970:FF:000003">
    <property type="entry name" value="Alcohol dehydrogenase, iron-containing"/>
    <property type="match status" value="1"/>
</dbReference>
<dbReference type="InterPro" id="IPR039697">
    <property type="entry name" value="Alcohol_dehydrogenase_Fe"/>
</dbReference>
<accession>A0A495VJB6</accession>
<dbReference type="Gene3D" id="3.40.50.1970">
    <property type="match status" value="1"/>
</dbReference>
<gene>
    <name evidence="5" type="ORF">BC742_2603</name>
</gene>